<comment type="cofactor">
    <cofactor evidence="1">
        <name>Mg(2+)</name>
        <dbReference type="ChEBI" id="CHEBI:18420"/>
    </cofactor>
</comment>
<dbReference type="GO" id="GO:0005525">
    <property type="term" value="F:GTP binding"/>
    <property type="evidence" value="ECO:0007669"/>
    <property type="project" value="UniProtKB-KW"/>
</dbReference>
<keyword evidence="3" id="KW-0132">Cell division</keyword>
<dbReference type="PANTHER" id="PTHR11649:SF13">
    <property type="entry name" value="ENGB-TYPE G DOMAIN-CONTAINING PROTEIN"/>
    <property type="match status" value="1"/>
</dbReference>
<dbReference type="InterPro" id="IPR006073">
    <property type="entry name" value="GTP-bd"/>
</dbReference>
<keyword evidence="9" id="KW-0131">Cell cycle</keyword>
<evidence type="ECO:0000256" key="8">
    <source>
        <dbReference type="ARBA" id="ARBA00023210"/>
    </source>
</evidence>
<protein>
    <submittedName>
        <fullName evidence="12">GTP-binding protein, ribosome biogenesis, YsxC</fullName>
    </submittedName>
</protein>
<proteinExistence type="inferred from homology"/>
<evidence type="ECO:0000256" key="3">
    <source>
        <dbReference type="ARBA" id="ARBA00022618"/>
    </source>
</evidence>
<dbReference type="RefSeq" id="XP_003081475.1">
    <property type="nucleotide sequence ID" value="XM_003081427.1"/>
</dbReference>
<dbReference type="GO" id="GO:0051301">
    <property type="term" value="P:cell division"/>
    <property type="evidence" value="ECO:0007669"/>
    <property type="project" value="UniProtKB-KW"/>
</dbReference>
<feature type="region of interest" description="Disordered" evidence="10">
    <location>
        <begin position="322"/>
        <end position="376"/>
    </location>
</feature>
<comment type="caution">
    <text evidence="12">The sequence shown here is derived from an EMBL/GenBank/DDBJ whole genome shotgun (WGS) entry which is preliminary data.</text>
</comment>
<name>Q010N5_OSTTA</name>
<evidence type="ECO:0000256" key="7">
    <source>
        <dbReference type="ARBA" id="ARBA00023134"/>
    </source>
</evidence>
<evidence type="ECO:0000256" key="4">
    <source>
        <dbReference type="ARBA" id="ARBA00022723"/>
    </source>
</evidence>
<dbReference type="KEGG" id="ota:OT_ostta10g00380"/>
<dbReference type="PROSITE" id="PS51706">
    <property type="entry name" value="G_ENGB"/>
    <property type="match status" value="1"/>
</dbReference>
<reference evidence="13" key="1">
    <citation type="journal article" date="2006" name="Proc. Natl. Acad. Sci. U.S.A.">
        <title>Genome analysis of the smallest free-living eukaryote Ostreococcus tauri unveils many unique features.</title>
        <authorList>
            <person name="Derelle E."/>
            <person name="Ferraz C."/>
            <person name="Rombauts S."/>
            <person name="Rouze P."/>
            <person name="Worden A.Z."/>
            <person name="Robbens S."/>
            <person name="Partensky F."/>
            <person name="Degroeve S."/>
            <person name="Echeynie S."/>
            <person name="Cooke R."/>
            <person name="Saeys Y."/>
            <person name="Wuyts J."/>
            <person name="Jabbari K."/>
            <person name="Bowler C."/>
            <person name="Panaud O."/>
            <person name="Piegu B."/>
            <person name="Ball S.G."/>
            <person name="Ral J.-P."/>
            <person name="Bouget F.-Y."/>
            <person name="Piganeau G."/>
            <person name="De Baets B."/>
            <person name="Picard A."/>
            <person name="Delseny M."/>
            <person name="Demaille J."/>
            <person name="Van de Peer Y."/>
            <person name="Moreau H."/>
        </authorList>
    </citation>
    <scope>NUCLEOTIDE SEQUENCE [LARGE SCALE GENOMIC DNA]</scope>
    <source>
        <strain evidence="13">OTTH 0595 / CCAP 157/2 / RCC745</strain>
    </source>
</reference>
<dbReference type="Pfam" id="PF01926">
    <property type="entry name" value="MMR_HSR1"/>
    <property type="match status" value="1"/>
</dbReference>
<dbReference type="STRING" id="70448.Q010N5"/>
<keyword evidence="8" id="KW-0717">Septation</keyword>
<dbReference type="InterPro" id="IPR030393">
    <property type="entry name" value="G_ENGB_dom"/>
</dbReference>
<dbReference type="CDD" id="cd01876">
    <property type="entry name" value="YihA_EngB"/>
    <property type="match status" value="1"/>
</dbReference>
<feature type="region of interest" description="Disordered" evidence="10">
    <location>
        <begin position="1"/>
        <end position="101"/>
    </location>
</feature>
<dbReference type="SUPFAM" id="SSF52540">
    <property type="entry name" value="P-loop containing nucleoside triphosphate hydrolases"/>
    <property type="match status" value="1"/>
</dbReference>
<feature type="compositionally biased region" description="Acidic residues" evidence="10">
    <location>
        <begin position="350"/>
        <end position="366"/>
    </location>
</feature>
<keyword evidence="13" id="KW-1185">Reference proteome</keyword>
<evidence type="ECO:0000313" key="13">
    <source>
        <dbReference type="Proteomes" id="UP000009170"/>
    </source>
</evidence>
<dbReference type="NCBIfam" id="TIGR03598">
    <property type="entry name" value="GTPase_YsxC"/>
    <property type="match status" value="1"/>
</dbReference>
<comment type="similarity">
    <text evidence="2">Belongs to the TRAFAC class TrmE-Era-EngA-EngB-Septin-like GTPase superfamily. EngB GTPase family.</text>
</comment>
<dbReference type="InterPro" id="IPR019987">
    <property type="entry name" value="GTP-bd_ribosome_bio_YsxC"/>
</dbReference>
<sequence>MASHASPSIARASRGADRGRANERASARAGKRGKRATTRSRRPSAPPGRDGRPPTTNSTSEGDDDADPEAPLGRRSRRPVLRVGARAQTLPPPEGRHVSEKRMKKVALEGAARRAADAPAADGVAEVALIGRSNVGKSSLLNLVTFGAGAAVVSAKPGTTCSMNHYSVDGRWRLVDLPGYGYAEAEPGEIEAWDAFTKEYFATRENLAGVLLLIDASVPPTANDEKYANWLIENETPFTIVFTKCDRDKPKGPSVEDNKAAFRAKLEERWHRLPSMISTSSVTTQGRDEVLKFISSLIVYRRMRNEERKKAKRQEKVKAMKEERYEAKGEAMRKARGGKPAKKPVSKVEEEWDDEEELDEDWDDESSFTVNAKGKGAKTIQDMIRAELEEINREGR</sequence>
<keyword evidence="6" id="KW-0460">Magnesium</keyword>
<dbReference type="GeneID" id="9832360"/>
<dbReference type="InterPro" id="IPR027417">
    <property type="entry name" value="P-loop_NTPase"/>
</dbReference>
<dbReference type="Gene3D" id="3.40.50.300">
    <property type="entry name" value="P-loop containing nucleotide triphosphate hydrolases"/>
    <property type="match status" value="1"/>
</dbReference>
<keyword evidence="7" id="KW-0342">GTP-binding</keyword>
<dbReference type="GO" id="GO:0046872">
    <property type="term" value="F:metal ion binding"/>
    <property type="evidence" value="ECO:0007669"/>
    <property type="project" value="UniProtKB-KW"/>
</dbReference>
<evidence type="ECO:0000313" key="12">
    <source>
        <dbReference type="EMBL" id="CAL55997.1"/>
    </source>
</evidence>
<feature type="domain" description="EngB-type G" evidence="11">
    <location>
        <begin position="123"/>
        <end position="300"/>
    </location>
</feature>
<evidence type="ECO:0000256" key="5">
    <source>
        <dbReference type="ARBA" id="ARBA00022741"/>
    </source>
</evidence>
<accession>Q010N5</accession>
<organism evidence="12 13">
    <name type="scientific">Ostreococcus tauri</name>
    <name type="common">Marine green alga</name>
    <dbReference type="NCBI Taxonomy" id="70448"/>
    <lineage>
        <taxon>Eukaryota</taxon>
        <taxon>Viridiplantae</taxon>
        <taxon>Chlorophyta</taxon>
        <taxon>Mamiellophyceae</taxon>
        <taxon>Mamiellales</taxon>
        <taxon>Bathycoccaceae</taxon>
        <taxon>Ostreococcus</taxon>
    </lineage>
</organism>
<feature type="compositionally biased region" description="Basic residues" evidence="10">
    <location>
        <begin position="29"/>
        <end position="42"/>
    </location>
</feature>
<dbReference type="NCBIfam" id="TIGR00231">
    <property type="entry name" value="small_GTP"/>
    <property type="match status" value="1"/>
</dbReference>
<evidence type="ECO:0000256" key="10">
    <source>
        <dbReference type="SAM" id="MobiDB-lite"/>
    </source>
</evidence>
<feature type="compositionally biased region" description="Basic residues" evidence="10">
    <location>
        <begin position="334"/>
        <end position="345"/>
    </location>
</feature>
<dbReference type="AlphaFoldDB" id="Q010N5"/>
<dbReference type="PANTHER" id="PTHR11649">
    <property type="entry name" value="MSS1/TRME-RELATED GTP-BINDING PROTEIN"/>
    <property type="match status" value="1"/>
</dbReference>
<evidence type="ECO:0000256" key="2">
    <source>
        <dbReference type="ARBA" id="ARBA00009638"/>
    </source>
</evidence>
<feature type="compositionally biased region" description="Basic and acidic residues" evidence="10">
    <location>
        <begin position="322"/>
        <end position="333"/>
    </location>
</feature>
<feature type="compositionally biased region" description="Basic and acidic residues" evidence="10">
    <location>
        <begin position="14"/>
        <end position="26"/>
    </location>
</feature>
<dbReference type="EMBL" id="CAID01000010">
    <property type="protein sequence ID" value="CAL55997.1"/>
    <property type="molecule type" value="Genomic_DNA"/>
</dbReference>
<evidence type="ECO:0000256" key="1">
    <source>
        <dbReference type="ARBA" id="ARBA00001946"/>
    </source>
</evidence>
<keyword evidence="4" id="KW-0479">Metal-binding</keyword>
<dbReference type="InParanoid" id="Q010N5"/>
<gene>
    <name evidence="12" type="ORF">OT_ostta10g00380</name>
</gene>
<evidence type="ECO:0000259" key="11">
    <source>
        <dbReference type="PROSITE" id="PS51706"/>
    </source>
</evidence>
<evidence type="ECO:0000256" key="9">
    <source>
        <dbReference type="ARBA" id="ARBA00023306"/>
    </source>
</evidence>
<dbReference type="OrthoDB" id="391988at2759"/>
<dbReference type="Proteomes" id="UP000009170">
    <property type="component" value="Unassembled WGS sequence"/>
</dbReference>
<evidence type="ECO:0000256" key="6">
    <source>
        <dbReference type="ARBA" id="ARBA00022842"/>
    </source>
</evidence>
<keyword evidence="5" id="KW-0547">Nucleotide-binding</keyword>
<reference evidence="12 13" key="2">
    <citation type="journal article" date="2014" name="BMC Genomics">
        <title>An improved genome of the model marine alga Ostreococcus tauri unfolds by assessing Illumina de novo assemblies.</title>
        <authorList>
            <person name="Blanc-Mathieu R."/>
            <person name="Verhelst B."/>
            <person name="Derelle E."/>
            <person name="Rombauts S."/>
            <person name="Bouget F.Y."/>
            <person name="Carre I."/>
            <person name="Chateau A."/>
            <person name="Eyre-Walker A."/>
            <person name="Grimsley N."/>
            <person name="Moreau H."/>
            <person name="Piegu B."/>
            <person name="Rivals E."/>
            <person name="Schackwitz W."/>
            <person name="Van de Peer Y."/>
            <person name="Piganeau G."/>
        </authorList>
    </citation>
    <scope>NUCLEOTIDE SEQUENCE [LARGE SCALE GENOMIC DNA]</scope>
    <source>
        <strain evidence="13">OTTH 0595 / CCAP 157/2 / RCC745</strain>
    </source>
</reference>
<dbReference type="InterPro" id="IPR005225">
    <property type="entry name" value="Small_GTP-bd"/>
</dbReference>